<dbReference type="InterPro" id="IPR025110">
    <property type="entry name" value="AMP-bd_C"/>
</dbReference>
<dbReference type="Gene3D" id="3.30.300.30">
    <property type="match status" value="1"/>
</dbReference>
<organism evidence="4 5">
    <name type="scientific">Aquamicrobium segne</name>
    <dbReference type="NCBI Taxonomy" id="469547"/>
    <lineage>
        <taxon>Bacteria</taxon>
        <taxon>Pseudomonadati</taxon>
        <taxon>Pseudomonadota</taxon>
        <taxon>Alphaproteobacteria</taxon>
        <taxon>Hyphomicrobiales</taxon>
        <taxon>Phyllobacteriaceae</taxon>
        <taxon>Aquamicrobium</taxon>
    </lineage>
</organism>
<protein>
    <submittedName>
        <fullName evidence="4">Amino acid adenylation domain-containing protein</fullName>
    </submittedName>
</protein>
<dbReference type="Pfam" id="PF00550">
    <property type="entry name" value="PP-binding"/>
    <property type="match status" value="1"/>
</dbReference>
<dbReference type="PANTHER" id="PTHR45527">
    <property type="entry name" value="NONRIBOSOMAL PEPTIDE SYNTHETASE"/>
    <property type="match status" value="1"/>
</dbReference>
<sequence>MENRQLQAERSSYVQPLPLTEAQSGLWYLQKIEPDNPILNTGQYLEILGQLDLDAFRSAFDQMAGEAQALSLRFEETPDGPVQHVDDTLRPRLDIVDLSDAPEPEQSALEAMRRDTDTPVDLAAGHLSSFRLFILGPERFFWYQRIHHLAIDGYGMVLVTNRVAELYSAQKTGATPSAGFPPFHQAVKEDAEYLASQRRETDRAFWRDYLDALPQVASLAPGRAVSAHSFRRETLTVPQDLCQRLQVLAKEYKVTWPDMLVGIVAAYCARFIEGDEIVVGVPHMGRLGSKAARLPCTLMNVLPLRVRVDEEAPLEIYLGDIARQSIRMRRHGRYRSEQMRRELGLIGGHRRLFGPMINVQPFDVAPKMSGLDVRLHILGAGAVDDITFTFRGDAIETLVFETDSNPDLYSAGDAQAHAHRLLAFIGAALDAPSLSATATASPQEAQRLLFDLNDTGHTVADVTLVKLIEDRMRQTPEACCLRFNGRTMTYGELDRHSAALAERLVELGAGRDRIVAVALPRSFELVIALVGVLRAGAAYMPLDLEHPPARIERIMQSSQPVCVLARDDAAQLFDASLTRLGPDEWPQEVSGILLPEASTSDMAYVIYTSGSTGEPKGVVIEHRAIVNRLEWMRSHYGFDAQDRILQKTPATFDVSVWEFFLPLICGATLVIAPPGAHRDPQAIATLIRAEAVTTLHFVPSMLSAFLASPSAAGLTLARVFCSGEELTADQRDRFHRMIRAELHNLYGPTEAAVDVSYWEAGADDTTSPVPIGFPVWNTRLYVLDARMRPLPVGVVGELWLGGIQLARGYLGRDDLTTERFMPDPFRQGERIYRTGDIARVDDDGAVVFLGRSDHQVKVRGLRIELGEIEAAVMASGLARQAGVIAREDRPGEKRIVAYIVAEKTYEEDELRRRLATGLPDYMVPAAIVALDHLPVTSNGKLDRAALPAPDFVDTGVRPATTPVEIVLAGLFAEILGLPAPASADADFFMLGGDSLLAVNLMLWVQEEFGRDPGLGALFEHPVLGDLAAVIEAESLSTDDGLGPVIRLAAGTTDAPPLFVIHPAGGISWGYRDLARALGPTRAIYGLQAPTLNNAHLAPDSLEKLAADYVERICAIQPNGPFHLAGWSVGGIIAQAMAAILRDAGNEVGLLALLDSYPAECWRSEATPDESAALRALLAIAGHDPDAHTDLVTRDEIVDFLRKGNSALGNLPPAALDGVVRSVLDVNRLVRGHVHRRFDGTLTHVRAALDHAGTDLAPGLWRAHAAHIDVVDVPFLHAHLTSPEASAMIAPELEKRLAAHDRQQETTDETLRT</sequence>
<dbReference type="InterPro" id="IPR020845">
    <property type="entry name" value="AMP-binding_CS"/>
</dbReference>
<dbReference type="InterPro" id="IPR020806">
    <property type="entry name" value="PKS_PP-bd"/>
</dbReference>
<name>A0ABW0H2W6_9HYPH</name>
<dbReference type="SUPFAM" id="SSF53474">
    <property type="entry name" value="alpha/beta-Hydrolases"/>
    <property type="match status" value="1"/>
</dbReference>
<dbReference type="CDD" id="cd17646">
    <property type="entry name" value="A_NRPS_AB3403-like"/>
    <property type="match status" value="1"/>
</dbReference>
<evidence type="ECO:0000256" key="1">
    <source>
        <dbReference type="ARBA" id="ARBA00022450"/>
    </source>
</evidence>
<dbReference type="InterPro" id="IPR036736">
    <property type="entry name" value="ACP-like_sf"/>
</dbReference>
<dbReference type="RefSeq" id="WP_378230447.1">
    <property type="nucleotide sequence ID" value="NZ_JBHSLL010000050.1"/>
</dbReference>
<dbReference type="Gene3D" id="2.30.38.10">
    <property type="entry name" value="Luciferase, Domain 3"/>
    <property type="match status" value="1"/>
</dbReference>
<dbReference type="InterPro" id="IPR029058">
    <property type="entry name" value="AB_hydrolase_fold"/>
</dbReference>
<dbReference type="SUPFAM" id="SSF56801">
    <property type="entry name" value="Acetyl-CoA synthetase-like"/>
    <property type="match status" value="1"/>
</dbReference>
<dbReference type="Pfam" id="PF00501">
    <property type="entry name" value="AMP-binding"/>
    <property type="match status" value="1"/>
</dbReference>
<feature type="domain" description="Carrier" evidence="3">
    <location>
        <begin position="958"/>
        <end position="1034"/>
    </location>
</feature>
<dbReference type="InterPro" id="IPR023213">
    <property type="entry name" value="CAT-like_dom_sf"/>
</dbReference>
<proteinExistence type="predicted"/>
<keyword evidence="5" id="KW-1185">Reference proteome</keyword>
<dbReference type="Pfam" id="PF00975">
    <property type="entry name" value="Thioesterase"/>
    <property type="match status" value="1"/>
</dbReference>
<evidence type="ECO:0000313" key="4">
    <source>
        <dbReference type="EMBL" id="MFC5386963.1"/>
    </source>
</evidence>
<keyword evidence="1" id="KW-0596">Phosphopantetheine</keyword>
<accession>A0ABW0H2W6</accession>
<dbReference type="InterPro" id="IPR001242">
    <property type="entry name" value="Condensation_dom"/>
</dbReference>
<gene>
    <name evidence="4" type="ORF">ACFPLB_13430</name>
</gene>
<evidence type="ECO:0000259" key="3">
    <source>
        <dbReference type="PROSITE" id="PS50075"/>
    </source>
</evidence>
<keyword evidence="2" id="KW-0597">Phosphoprotein</keyword>
<dbReference type="Proteomes" id="UP001596016">
    <property type="component" value="Unassembled WGS sequence"/>
</dbReference>
<dbReference type="PROSITE" id="PS00455">
    <property type="entry name" value="AMP_BINDING"/>
    <property type="match status" value="1"/>
</dbReference>
<dbReference type="Gene3D" id="3.40.50.980">
    <property type="match status" value="2"/>
</dbReference>
<dbReference type="PROSITE" id="PS50075">
    <property type="entry name" value="CARRIER"/>
    <property type="match status" value="1"/>
</dbReference>
<dbReference type="InterPro" id="IPR045851">
    <property type="entry name" value="AMP-bd_C_sf"/>
</dbReference>
<dbReference type="Pfam" id="PF13193">
    <property type="entry name" value="AMP-binding_C"/>
    <property type="match status" value="1"/>
</dbReference>
<dbReference type="Pfam" id="PF00668">
    <property type="entry name" value="Condensation"/>
    <property type="match status" value="1"/>
</dbReference>
<dbReference type="SMART" id="SM00823">
    <property type="entry name" value="PKS_PP"/>
    <property type="match status" value="1"/>
</dbReference>
<dbReference type="PANTHER" id="PTHR45527:SF1">
    <property type="entry name" value="FATTY ACID SYNTHASE"/>
    <property type="match status" value="1"/>
</dbReference>
<dbReference type="Gene3D" id="3.30.559.10">
    <property type="entry name" value="Chloramphenicol acetyltransferase-like domain"/>
    <property type="match status" value="1"/>
</dbReference>
<dbReference type="InterPro" id="IPR009081">
    <property type="entry name" value="PP-bd_ACP"/>
</dbReference>
<dbReference type="Gene3D" id="3.30.559.30">
    <property type="entry name" value="Nonribosomal peptide synthetase, condensation domain"/>
    <property type="match status" value="1"/>
</dbReference>
<reference evidence="5" key="1">
    <citation type="journal article" date="2019" name="Int. J. Syst. Evol. Microbiol.">
        <title>The Global Catalogue of Microorganisms (GCM) 10K type strain sequencing project: providing services to taxonomists for standard genome sequencing and annotation.</title>
        <authorList>
            <consortium name="The Broad Institute Genomics Platform"/>
            <consortium name="The Broad Institute Genome Sequencing Center for Infectious Disease"/>
            <person name="Wu L."/>
            <person name="Ma J."/>
        </authorList>
    </citation>
    <scope>NUCLEOTIDE SEQUENCE [LARGE SCALE GENOMIC DNA]</scope>
    <source>
        <strain evidence="5">CGMCC 4.1415</strain>
    </source>
</reference>
<dbReference type="InterPro" id="IPR000873">
    <property type="entry name" value="AMP-dep_synth/lig_dom"/>
</dbReference>
<dbReference type="Gene3D" id="3.40.50.1820">
    <property type="entry name" value="alpha/beta hydrolase"/>
    <property type="match status" value="1"/>
</dbReference>
<comment type="caution">
    <text evidence="4">The sequence shown here is derived from an EMBL/GenBank/DDBJ whole genome shotgun (WGS) entry which is preliminary data.</text>
</comment>
<dbReference type="SUPFAM" id="SSF52777">
    <property type="entry name" value="CoA-dependent acyltransferases"/>
    <property type="match status" value="2"/>
</dbReference>
<dbReference type="NCBIfam" id="TIGR01733">
    <property type="entry name" value="AA-adenyl-dom"/>
    <property type="match status" value="1"/>
</dbReference>
<evidence type="ECO:0000256" key="2">
    <source>
        <dbReference type="ARBA" id="ARBA00022553"/>
    </source>
</evidence>
<dbReference type="EMBL" id="JBHSLL010000050">
    <property type="protein sequence ID" value="MFC5386963.1"/>
    <property type="molecule type" value="Genomic_DNA"/>
</dbReference>
<evidence type="ECO:0000313" key="5">
    <source>
        <dbReference type="Proteomes" id="UP001596016"/>
    </source>
</evidence>
<dbReference type="InterPro" id="IPR001031">
    <property type="entry name" value="Thioesterase"/>
</dbReference>
<dbReference type="InterPro" id="IPR010071">
    <property type="entry name" value="AA_adenyl_dom"/>
</dbReference>
<dbReference type="SUPFAM" id="SSF47336">
    <property type="entry name" value="ACP-like"/>
    <property type="match status" value="1"/>
</dbReference>